<evidence type="ECO:0008006" key="4">
    <source>
        <dbReference type="Google" id="ProtNLM"/>
    </source>
</evidence>
<name>A0A5D0RB06_9FLAO</name>
<protein>
    <recommendedName>
        <fullName evidence="4">Lipocalin-like domain-containing protein</fullName>
    </recommendedName>
</protein>
<dbReference type="EMBL" id="VSKK01000001">
    <property type="protein sequence ID" value="TYB78840.1"/>
    <property type="molecule type" value="Genomic_DNA"/>
</dbReference>
<reference evidence="2 3" key="1">
    <citation type="submission" date="2019-08" db="EMBL/GenBank/DDBJ databases">
        <title>Genomes of Antarctic Bizionia species.</title>
        <authorList>
            <person name="Bowman J.P."/>
        </authorList>
    </citation>
    <scope>NUCLEOTIDE SEQUENCE [LARGE SCALE GENOMIC DNA]</scope>
    <source>
        <strain evidence="2 3">ADA-4</strain>
    </source>
</reference>
<dbReference type="OrthoDB" id="1442373at2"/>
<keyword evidence="3" id="KW-1185">Reference proteome</keyword>
<dbReference type="Proteomes" id="UP000323720">
    <property type="component" value="Unassembled WGS sequence"/>
</dbReference>
<evidence type="ECO:0000256" key="1">
    <source>
        <dbReference type="SAM" id="SignalP"/>
    </source>
</evidence>
<dbReference type="AlphaFoldDB" id="A0A5D0RB06"/>
<feature type="signal peptide" evidence="1">
    <location>
        <begin position="1"/>
        <end position="18"/>
    </location>
</feature>
<organism evidence="2 3">
    <name type="scientific">Bizionia myxarmorum</name>
    <dbReference type="NCBI Taxonomy" id="291186"/>
    <lineage>
        <taxon>Bacteria</taxon>
        <taxon>Pseudomonadati</taxon>
        <taxon>Bacteroidota</taxon>
        <taxon>Flavobacteriia</taxon>
        <taxon>Flavobacteriales</taxon>
        <taxon>Flavobacteriaceae</taxon>
        <taxon>Bizionia</taxon>
    </lineage>
</organism>
<feature type="chain" id="PRO_5022912060" description="Lipocalin-like domain-containing protein" evidence="1">
    <location>
        <begin position="19"/>
        <end position="140"/>
    </location>
</feature>
<keyword evidence="1" id="KW-0732">Signal</keyword>
<accession>A0A5D0RB06</accession>
<dbReference type="RefSeq" id="WP_148402577.1">
    <property type="nucleotide sequence ID" value="NZ_VSKK01000001.1"/>
</dbReference>
<proteinExistence type="predicted"/>
<sequence length="140" mass="15764">MKQLIFFALIIFQTIAFSQVEAVSGTYNYTFNGSNGSTGETIILLADGSFEIQTFKKLDGGHPPEDYTYGKGSWELKKKIIHFSTTDTDFDSKFTLNLNTTQAQFDTKSPRDISNTEVPTTLRIFKSDVAWLVGRTLEKE</sequence>
<evidence type="ECO:0000313" key="3">
    <source>
        <dbReference type="Proteomes" id="UP000323720"/>
    </source>
</evidence>
<gene>
    <name evidence="2" type="ORF">ES674_03430</name>
</gene>
<comment type="caution">
    <text evidence="2">The sequence shown here is derived from an EMBL/GenBank/DDBJ whole genome shotgun (WGS) entry which is preliminary data.</text>
</comment>
<evidence type="ECO:0000313" key="2">
    <source>
        <dbReference type="EMBL" id="TYB78840.1"/>
    </source>
</evidence>